<dbReference type="EMBL" id="KQ981808">
    <property type="protein sequence ID" value="KYN35451.1"/>
    <property type="molecule type" value="Genomic_DNA"/>
</dbReference>
<reference evidence="1 2" key="1">
    <citation type="submission" date="2016-03" db="EMBL/GenBank/DDBJ databases">
        <title>Trachymyrmex septentrionalis WGS genome.</title>
        <authorList>
            <person name="Nygaard S."/>
            <person name="Hu H."/>
            <person name="Boomsma J."/>
            <person name="Zhang G."/>
        </authorList>
    </citation>
    <scope>NUCLEOTIDE SEQUENCE [LARGE SCALE GENOMIC DNA]</scope>
    <source>
        <strain evidence="1">Tsep2-gDNA-1</strain>
        <tissue evidence="1">Whole body</tissue>
    </source>
</reference>
<gene>
    <name evidence="1" type="ORF">ALC56_10212</name>
</gene>
<protein>
    <submittedName>
        <fullName evidence="1">Uncharacterized protein</fullName>
    </submittedName>
</protein>
<evidence type="ECO:0000313" key="2">
    <source>
        <dbReference type="Proteomes" id="UP000078541"/>
    </source>
</evidence>
<organism evidence="1 2">
    <name type="scientific">Trachymyrmex septentrionalis</name>
    <dbReference type="NCBI Taxonomy" id="34720"/>
    <lineage>
        <taxon>Eukaryota</taxon>
        <taxon>Metazoa</taxon>
        <taxon>Ecdysozoa</taxon>
        <taxon>Arthropoda</taxon>
        <taxon>Hexapoda</taxon>
        <taxon>Insecta</taxon>
        <taxon>Pterygota</taxon>
        <taxon>Neoptera</taxon>
        <taxon>Endopterygota</taxon>
        <taxon>Hymenoptera</taxon>
        <taxon>Apocrita</taxon>
        <taxon>Aculeata</taxon>
        <taxon>Formicoidea</taxon>
        <taxon>Formicidae</taxon>
        <taxon>Myrmicinae</taxon>
        <taxon>Trachymyrmex</taxon>
    </lineage>
</organism>
<evidence type="ECO:0000313" key="1">
    <source>
        <dbReference type="EMBL" id="KYN35451.1"/>
    </source>
</evidence>
<name>A0A151JTZ0_9HYME</name>
<dbReference type="AlphaFoldDB" id="A0A151JTZ0"/>
<dbReference type="Proteomes" id="UP000078541">
    <property type="component" value="Unassembled WGS sequence"/>
</dbReference>
<keyword evidence="2" id="KW-1185">Reference proteome</keyword>
<accession>A0A151JTZ0</accession>
<proteinExistence type="predicted"/>
<sequence>MNRKIWRAFSIHTGKYAKIIHVLKNLKTSLTNNKIISLLEQFQNINNLSSKIVQSYSFTKIG</sequence>